<feature type="region of interest" description="Disordered" evidence="1">
    <location>
        <begin position="121"/>
        <end position="173"/>
    </location>
</feature>
<dbReference type="EMBL" id="JBFXLU010000085">
    <property type="protein sequence ID" value="KAL2843933.1"/>
    <property type="molecule type" value="Genomic_DNA"/>
</dbReference>
<gene>
    <name evidence="3" type="ORF">BJY01DRAFT_248396</name>
</gene>
<keyword evidence="2" id="KW-1133">Transmembrane helix</keyword>
<keyword evidence="2" id="KW-0812">Transmembrane</keyword>
<keyword evidence="4" id="KW-1185">Reference proteome</keyword>
<feature type="compositionally biased region" description="Low complexity" evidence="1">
    <location>
        <begin position="122"/>
        <end position="150"/>
    </location>
</feature>
<evidence type="ECO:0008006" key="5">
    <source>
        <dbReference type="Google" id="ProtNLM"/>
    </source>
</evidence>
<sequence>MSPYPTRKEYSLPLPTTPPAANNYGTNNVFGMVGAIVGSIGGAIAFVCGVVWAWRVLRRCKRRLPDGAMTARIPLGDAEVHCDPRMLVEWAATGQHMEFVRACEDMREAREERRRAWDLRQNADAAASSSSGPSDPQNSAAADAAADAAATSQPPESSAATPGPGDGHARRGPFFYGRTMRLARAILGPVIRVQNRFR</sequence>
<reference evidence="3 4" key="1">
    <citation type="submission" date="2024-07" db="EMBL/GenBank/DDBJ databases">
        <title>Section-level genome sequencing and comparative genomics of Aspergillus sections Usti and Cavernicolus.</title>
        <authorList>
            <consortium name="Lawrence Berkeley National Laboratory"/>
            <person name="Nybo J.L."/>
            <person name="Vesth T.C."/>
            <person name="Theobald S."/>
            <person name="Frisvad J.C."/>
            <person name="Larsen T.O."/>
            <person name="Kjaerboelling I."/>
            <person name="Rothschild-Mancinelli K."/>
            <person name="Lyhne E.K."/>
            <person name="Kogle M.E."/>
            <person name="Barry K."/>
            <person name="Clum A."/>
            <person name="Na H."/>
            <person name="Ledsgaard L."/>
            <person name="Lin J."/>
            <person name="Lipzen A."/>
            <person name="Kuo A."/>
            <person name="Riley R."/>
            <person name="Mondo S."/>
            <person name="Labutti K."/>
            <person name="Haridas S."/>
            <person name="Pangalinan J."/>
            <person name="Salamov A.A."/>
            <person name="Simmons B.A."/>
            <person name="Magnuson J.K."/>
            <person name="Chen J."/>
            <person name="Drula E."/>
            <person name="Henrissat B."/>
            <person name="Wiebenga A."/>
            <person name="Lubbers R.J."/>
            <person name="Gomes A.C."/>
            <person name="Makela M.R."/>
            <person name="Stajich J."/>
            <person name="Grigoriev I.V."/>
            <person name="Mortensen U.H."/>
            <person name="De Vries R.P."/>
            <person name="Baker S.E."/>
            <person name="Andersen M.R."/>
        </authorList>
    </citation>
    <scope>NUCLEOTIDE SEQUENCE [LARGE SCALE GENOMIC DNA]</scope>
    <source>
        <strain evidence="3 4">CBS 123904</strain>
    </source>
</reference>
<protein>
    <recommendedName>
        <fullName evidence="5">Transmembrane protein</fullName>
    </recommendedName>
</protein>
<name>A0ABR4JV88_9EURO</name>
<evidence type="ECO:0000313" key="3">
    <source>
        <dbReference type="EMBL" id="KAL2843933.1"/>
    </source>
</evidence>
<keyword evidence="2" id="KW-0472">Membrane</keyword>
<proteinExistence type="predicted"/>
<comment type="caution">
    <text evidence="3">The sequence shown here is derived from an EMBL/GenBank/DDBJ whole genome shotgun (WGS) entry which is preliminary data.</text>
</comment>
<evidence type="ECO:0000256" key="1">
    <source>
        <dbReference type="SAM" id="MobiDB-lite"/>
    </source>
</evidence>
<feature type="compositionally biased region" description="Polar residues" evidence="1">
    <location>
        <begin position="151"/>
        <end position="160"/>
    </location>
</feature>
<evidence type="ECO:0000256" key="2">
    <source>
        <dbReference type="SAM" id="Phobius"/>
    </source>
</evidence>
<accession>A0ABR4JV88</accession>
<evidence type="ECO:0000313" key="4">
    <source>
        <dbReference type="Proteomes" id="UP001610446"/>
    </source>
</evidence>
<dbReference type="Proteomes" id="UP001610446">
    <property type="component" value="Unassembled WGS sequence"/>
</dbReference>
<organism evidence="3 4">
    <name type="scientific">Aspergillus pseudoustus</name>
    <dbReference type="NCBI Taxonomy" id="1810923"/>
    <lineage>
        <taxon>Eukaryota</taxon>
        <taxon>Fungi</taxon>
        <taxon>Dikarya</taxon>
        <taxon>Ascomycota</taxon>
        <taxon>Pezizomycotina</taxon>
        <taxon>Eurotiomycetes</taxon>
        <taxon>Eurotiomycetidae</taxon>
        <taxon>Eurotiales</taxon>
        <taxon>Aspergillaceae</taxon>
        <taxon>Aspergillus</taxon>
        <taxon>Aspergillus subgen. Nidulantes</taxon>
    </lineage>
</organism>
<feature type="transmembrane region" description="Helical" evidence="2">
    <location>
        <begin position="29"/>
        <end position="54"/>
    </location>
</feature>